<dbReference type="InterPro" id="IPR005824">
    <property type="entry name" value="KOW"/>
</dbReference>
<accession>A0A1Z1XB87</accession>
<dbReference type="PROSITE" id="PS01108">
    <property type="entry name" value="RIBOSOMAL_L24"/>
    <property type="match status" value="1"/>
</dbReference>
<keyword evidence="9" id="KW-0150">Chloroplast</keyword>
<name>A0A1Z1XB87_9RHOD</name>
<dbReference type="CDD" id="cd06089">
    <property type="entry name" value="KOW_RPL26"/>
    <property type="match status" value="1"/>
</dbReference>
<comment type="subcellular location">
    <subcellularLocation>
        <location evidence="6">Plastid</location>
        <location evidence="6">Chloroplast</location>
    </subcellularLocation>
</comment>
<dbReference type="HAMAP" id="MF_01326_B">
    <property type="entry name" value="Ribosomal_uL24_B"/>
    <property type="match status" value="1"/>
</dbReference>
<dbReference type="Pfam" id="PF00467">
    <property type="entry name" value="KOW"/>
    <property type="match status" value="1"/>
</dbReference>
<proteinExistence type="inferred from homology"/>
<keyword evidence="6" id="KW-0694">RNA-binding</keyword>
<dbReference type="GO" id="GO:0009507">
    <property type="term" value="C:chloroplast"/>
    <property type="evidence" value="ECO:0007669"/>
    <property type="project" value="UniProtKB-SubCell"/>
</dbReference>
<dbReference type="SUPFAM" id="SSF50104">
    <property type="entry name" value="Translation proteins SH3-like domain"/>
    <property type="match status" value="1"/>
</dbReference>
<dbReference type="GO" id="GO:1990904">
    <property type="term" value="C:ribonucleoprotein complex"/>
    <property type="evidence" value="ECO:0007669"/>
    <property type="project" value="UniProtKB-KW"/>
</dbReference>
<evidence type="ECO:0000256" key="7">
    <source>
        <dbReference type="RuleBase" id="RU003477"/>
    </source>
</evidence>
<gene>
    <name evidence="9" type="primary">rplX</name>
    <name evidence="6" type="synonym">rpl24</name>
</gene>
<geneLocation type="chloroplast" evidence="9"/>
<dbReference type="AlphaFoldDB" id="A0A1Z1XB87"/>
<dbReference type="Pfam" id="PF17136">
    <property type="entry name" value="ribosomal_L24"/>
    <property type="match status" value="1"/>
</dbReference>
<evidence type="ECO:0000256" key="2">
    <source>
        <dbReference type="ARBA" id="ARBA00010618"/>
    </source>
</evidence>
<evidence type="ECO:0000256" key="1">
    <source>
        <dbReference type="ARBA" id="ARBA00004072"/>
    </source>
</evidence>
<dbReference type="EMBL" id="KY083067">
    <property type="protein sequence ID" value="ARX96088.1"/>
    <property type="molecule type" value="Genomic_DNA"/>
</dbReference>
<keyword evidence="4 6" id="KW-0687">Ribonucleoprotein</keyword>
<dbReference type="GeneID" id="33366760"/>
<evidence type="ECO:0000256" key="6">
    <source>
        <dbReference type="HAMAP-Rule" id="MF_01326"/>
    </source>
</evidence>
<comment type="similarity">
    <text evidence="2 6 7">Belongs to the universal ribosomal protein uL24 family.</text>
</comment>
<dbReference type="GO" id="GO:0006412">
    <property type="term" value="P:translation"/>
    <property type="evidence" value="ECO:0007669"/>
    <property type="project" value="UniProtKB-UniRule"/>
</dbReference>
<dbReference type="GO" id="GO:0019843">
    <property type="term" value="F:rRNA binding"/>
    <property type="evidence" value="ECO:0007669"/>
    <property type="project" value="UniProtKB-UniRule"/>
</dbReference>
<evidence type="ECO:0000256" key="4">
    <source>
        <dbReference type="ARBA" id="ARBA00023274"/>
    </source>
</evidence>
<dbReference type="PANTHER" id="PTHR12903">
    <property type="entry name" value="MITOCHONDRIAL RIBOSOMAL PROTEIN L24"/>
    <property type="match status" value="1"/>
</dbReference>
<comment type="subunit">
    <text evidence="6">Part of the 50S ribosomal subunit.</text>
</comment>
<keyword evidence="9" id="KW-0934">Plastid</keyword>
<evidence type="ECO:0000313" key="9">
    <source>
        <dbReference type="EMBL" id="ARX96088.1"/>
    </source>
</evidence>
<dbReference type="NCBIfam" id="TIGR01079">
    <property type="entry name" value="rplX_bact"/>
    <property type="match status" value="1"/>
</dbReference>
<dbReference type="InterPro" id="IPR041988">
    <property type="entry name" value="Ribosomal_uL24_KOW"/>
</dbReference>
<dbReference type="InterPro" id="IPR057264">
    <property type="entry name" value="Ribosomal_uL24_C"/>
</dbReference>
<sequence>MQLKVNKKKKVSKYFLLNDIVQIISGKEKGKIGTIKKIDNKRSLLVVEGINLRKKHSKSKDSSTIGQIIQFESPISASNVMLYDKNTNKCIKPAYKREHEKTVRINKKNGTVISTINK</sequence>
<dbReference type="GO" id="GO:0003735">
    <property type="term" value="F:structural constituent of ribosome"/>
    <property type="evidence" value="ECO:0007669"/>
    <property type="project" value="InterPro"/>
</dbReference>
<comment type="function">
    <text evidence="1 6">One of two assembly initiator proteins, it binds directly to the 5'-end of the 23S rRNA, where it nucleates assembly of the 50S subunit.</text>
</comment>
<dbReference type="GO" id="GO:0005840">
    <property type="term" value="C:ribosome"/>
    <property type="evidence" value="ECO:0007669"/>
    <property type="project" value="UniProtKB-KW"/>
</dbReference>
<organism evidence="9">
    <name type="scientific">Compsopogon caeruleus</name>
    <dbReference type="NCBI Taxonomy" id="31354"/>
    <lineage>
        <taxon>Eukaryota</taxon>
        <taxon>Rhodophyta</taxon>
        <taxon>Compsopogonophyceae</taxon>
        <taxon>Compsopogonales</taxon>
        <taxon>Compsopogonaceae</taxon>
        <taxon>Compsopogon</taxon>
    </lineage>
</organism>
<keyword evidence="3 6" id="KW-0689">Ribosomal protein</keyword>
<dbReference type="RefSeq" id="YP_009402735.1">
    <property type="nucleotide sequence ID" value="NC_035350.1"/>
</dbReference>
<protein>
    <recommendedName>
        <fullName evidence="5 6">Large ribosomal subunit protein uL24c</fullName>
    </recommendedName>
</protein>
<dbReference type="InterPro" id="IPR003256">
    <property type="entry name" value="Ribosomal_uL24"/>
</dbReference>
<evidence type="ECO:0000259" key="8">
    <source>
        <dbReference type="SMART" id="SM00739"/>
    </source>
</evidence>
<feature type="domain" description="KOW" evidence="8">
    <location>
        <begin position="14"/>
        <end position="41"/>
    </location>
</feature>
<dbReference type="InterPro" id="IPR005825">
    <property type="entry name" value="Ribosomal_uL24_CS"/>
</dbReference>
<dbReference type="InterPro" id="IPR008991">
    <property type="entry name" value="Translation_prot_SH3-like_sf"/>
</dbReference>
<keyword evidence="6" id="KW-0699">rRNA-binding</keyword>
<dbReference type="InterPro" id="IPR014722">
    <property type="entry name" value="Rib_uL2_dom2"/>
</dbReference>
<evidence type="ECO:0000256" key="5">
    <source>
        <dbReference type="ARBA" id="ARBA00035282"/>
    </source>
</evidence>
<evidence type="ECO:0000256" key="3">
    <source>
        <dbReference type="ARBA" id="ARBA00022980"/>
    </source>
</evidence>
<reference evidence="9" key="1">
    <citation type="submission" date="2016-11" db="EMBL/GenBank/DDBJ databases">
        <title>Chloroplast genome of compsopogon caeruleus.</title>
        <authorList>
            <person name="Nan F."/>
        </authorList>
    </citation>
    <scope>NUCLEOTIDE SEQUENCE</scope>
</reference>
<dbReference type="SMART" id="SM00739">
    <property type="entry name" value="KOW"/>
    <property type="match status" value="1"/>
</dbReference>
<dbReference type="Gene3D" id="2.30.30.30">
    <property type="match status" value="1"/>
</dbReference>